<dbReference type="STRING" id="870435.A0A0C3JJM8"/>
<feature type="region of interest" description="Disordered" evidence="1">
    <location>
        <begin position="100"/>
        <end position="127"/>
    </location>
</feature>
<organism evidence="2 3">
    <name type="scientific">Pisolithus tinctorius Marx 270</name>
    <dbReference type="NCBI Taxonomy" id="870435"/>
    <lineage>
        <taxon>Eukaryota</taxon>
        <taxon>Fungi</taxon>
        <taxon>Dikarya</taxon>
        <taxon>Basidiomycota</taxon>
        <taxon>Agaricomycotina</taxon>
        <taxon>Agaricomycetes</taxon>
        <taxon>Agaricomycetidae</taxon>
        <taxon>Boletales</taxon>
        <taxon>Sclerodermatineae</taxon>
        <taxon>Pisolithaceae</taxon>
        <taxon>Pisolithus</taxon>
    </lineage>
</organism>
<gene>
    <name evidence="2" type="ORF">M404DRAFT_16709</name>
</gene>
<proteinExistence type="predicted"/>
<dbReference type="OrthoDB" id="3025659at2759"/>
<reference evidence="3" key="2">
    <citation type="submission" date="2015-01" db="EMBL/GenBank/DDBJ databases">
        <title>Evolutionary Origins and Diversification of the Mycorrhizal Mutualists.</title>
        <authorList>
            <consortium name="DOE Joint Genome Institute"/>
            <consortium name="Mycorrhizal Genomics Consortium"/>
            <person name="Kohler A."/>
            <person name="Kuo A."/>
            <person name="Nagy L.G."/>
            <person name="Floudas D."/>
            <person name="Copeland A."/>
            <person name="Barry K.W."/>
            <person name="Cichocki N."/>
            <person name="Veneault-Fourrey C."/>
            <person name="LaButti K."/>
            <person name="Lindquist E.A."/>
            <person name="Lipzen A."/>
            <person name="Lundell T."/>
            <person name="Morin E."/>
            <person name="Murat C."/>
            <person name="Riley R."/>
            <person name="Ohm R."/>
            <person name="Sun H."/>
            <person name="Tunlid A."/>
            <person name="Henrissat B."/>
            <person name="Grigoriev I.V."/>
            <person name="Hibbett D.S."/>
            <person name="Martin F."/>
        </authorList>
    </citation>
    <scope>NUCLEOTIDE SEQUENCE [LARGE SCALE GENOMIC DNA]</scope>
    <source>
        <strain evidence="3">Marx 270</strain>
    </source>
</reference>
<dbReference type="HOGENOM" id="CLU_045441_0_0_1"/>
<feature type="compositionally biased region" description="Acidic residues" evidence="1">
    <location>
        <begin position="114"/>
        <end position="123"/>
    </location>
</feature>
<evidence type="ECO:0000313" key="2">
    <source>
        <dbReference type="EMBL" id="KIN97791.1"/>
    </source>
</evidence>
<reference evidence="2 3" key="1">
    <citation type="submission" date="2014-04" db="EMBL/GenBank/DDBJ databases">
        <authorList>
            <consortium name="DOE Joint Genome Institute"/>
            <person name="Kuo A."/>
            <person name="Kohler A."/>
            <person name="Costa M.D."/>
            <person name="Nagy L.G."/>
            <person name="Floudas D."/>
            <person name="Copeland A."/>
            <person name="Barry K.W."/>
            <person name="Cichocki N."/>
            <person name="Veneault-Fourrey C."/>
            <person name="LaButti K."/>
            <person name="Lindquist E.A."/>
            <person name="Lipzen A."/>
            <person name="Lundell T."/>
            <person name="Morin E."/>
            <person name="Murat C."/>
            <person name="Sun H."/>
            <person name="Tunlid A."/>
            <person name="Henrissat B."/>
            <person name="Grigoriev I.V."/>
            <person name="Hibbett D.S."/>
            <person name="Martin F."/>
            <person name="Nordberg H.P."/>
            <person name="Cantor M.N."/>
            <person name="Hua S.X."/>
        </authorList>
    </citation>
    <scope>NUCLEOTIDE SEQUENCE [LARGE SCALE GENOMIC DNA]</scope>
    <source>
        <strain evidence="2 3">Marx 270</strain>
    </source>
</reference>
<dbReference type="EMBL" id="KN832024">
    <property type="protein sequence ID" value="KIN97791.1"/>
    <property type="molecule type" value="Genomic_DNA"/>
</dbReference>
<sequence length="312" mass="35430">MEMEKGEKQWKPSNTFLQLKPDLEWDTIKAQLLEKISQALQPKIISYTDYDITWVVPCYQGSHMQLQTEDDYKFLLMHALKPKEPAVNIKIEVKLIKKRKTKSNDESGTKNQTDDSDSDDSDDSSDRCYKKAKKSKWECSKSGCSSSADHCFIHPGSSEHFPLSHNHFTVWAAAWHLPLLQQHISEWNQSQAAVNTPVINFNIPHEIFSIFCPPTATTTWIASPTKEAISTAKSTNHDLLLPTSASPGPHLTLNEFCLMYSLSNSVHQKLDENGYMTSNTITYIHISELKEMGFKHGEIAAMKDAVRQWAMV</sequence>
<keyword evidence="3" id="KW-1185">Reference proteome</keyword>
<evidence type="ECO:0000313" key="3">
    <source>
        <dbReference type="Proteomes" id="UP000054217"/>
    </source>
</evidence>
<dbReference type="Proteomes" id="UP000054217">
    <property type="component" value="Unassembled WGS sequence"/>
</dbReference>
<accession>A0A0C3JJM8</accession>
<name>A0A0C3JJM8_PISTI</name>
<evidence type="ECO:0000256" key="1">
    <source>
        <dbReference type="SAM" id="MobiDB-lite"/>
    </source>
</evidence>
<protein>
    <submittedName>
        <fullName evidence="2">Uncharacterized protein</fullName>
    </submittedName>
</protein>
<dbReference type="AlphaFoldDB" id="A0A0C3JJM8"/>
<dbReference type="InParanoid" id="A0A0C3JJM8"/>